<keyword evidence="4 14" id="KW-1134">Transmembrane beta strand</keyword>
<evidence type="ECO:0000256" key="14">
    <source>
        <dbReference type="PROSITE-ProRule" id="PRU01360"/>
    </source>
</evidence>
<evidence type="ECO:0000256" key="7">
    <source>
        <dbReference type="ARBA" id="ARBA00022729"/>
    </source>
</evidence>
<keyword evidence="11 14" id="KW-0472">Membrane</keyword>
<dbReference type="AlphaFoldDB" id="A0A853H4A8"/>
<keyword evidence="6 14" id="KW-0812">Transmembrane</keyword>
<dbReference type="PANTHER" id="PTHR32552:SF68">
    <property type="entry name" value="FERRICHROME OUTER MEMBRANE TRANSPORTER_PHAGE RECEPTOR"/>
    <property type="match status" value="1"/>
</dbReference>
<dbReference type="Pfam" id="PF07715">
    <property type="entry name" value="Plug"/>
    <property type="match status" value="1"/>
</dbReference>
<evidence type="ECO:0000259" key="16">
    <source>
        <dbReference type="Pfam" id="PF00593"/>
    </source>
</evidence>
<dbReference type="InterPro" id="IPR039426">
    <property type="entry name" value="TonB-dep_rcpt-like"/>
</dbReference>
<evidence type="ECO:0000259" key="17">
    <source>
        <dbReference type="Pfam" id="PF07715"/>
    </source>
</evidence>
<protein>
    <submittedName>
        <fullName evidence="18">TonB-dependent receptor</fullName>
    </submittedName>
</protein>
<keyword evidence="8" id="KW-0408">Iron</keyword>
<dbReference type="InterPro" id="IPR036942">
    <property type="entry name" value="Beta-barrel_TonB_sf"/>
</dbReference>
<keyword evidence="3 14" id="KW-0813">Transport</keyword>
<evidence type="ECO:0000256" key="2">
    <source>
        <dbReference type="ARBA" id="ARBA00009810"/>
    </source>
</evidence>
<name>A0A853H4A8_9BURK</name>
<dbReference type="RefSeq" id="WP_130037638.1">
    <property type="nucleotide sequence ID" value="NZ_JACCEV010000001.1"/>
</dbReference>
<evidence type="ECO:0000256" key="5">
    <source>
        <dbReference type="ARBA" id="ARBA00022496"/>
    </source>
</evidence>
<dbReference type="GO" id="GO:0009279">
    <property type="term" value="C:cell outer membrane"/>
    <property type="evidence" value="ECO:0007669"/>
    <property type="project" value="UniProtKB-SubCell"/>
</dbReference>
<keyword evidence="7" id="KW-0732">Signal</keyword>
<keyword evidence="9" id="KW-0406">Ion transport</keyword>
<keyword evidence="12 18" id="KW-0675">Receptor</keyword>
<keyword evidence="10 15" id="KW-0798">TonB box</keyword>
<evidence type="ECO:0000313" key="19">
    <source>
        <dbReference type="Proteomes" id="UP000554144"/>
    </source>
</evidence>
<evidence type="ECO:0000256" key="1">
    <source>
        <dbReference type="ARBA" id="ARBA00004571"/>
    </source>
</evidence>
<evidence type="ECO:0000256" key="8">
    <source>
        <dbReference type="ARBA" id="ARBA00023004"/>
    </source>
</evidence>
<evidence type="ECO:0000256" key="11">
    <source>
        <dbReference type="ARBA" id="ARBA00023136"/>
    </source>
</evidence>
<reference evidence="18 19" key="1">
    <citation type="submission" date="2020-07" db="EMBL/GenBank/DDBJ databases">
        <title>Taxonomic revisions and descriptions of new bacterial species based on genomic comparisons in the high-G+C-content subgroup of the family Alcaligenaceae.</title>
        <authorList>
            <person name="Szabo A."/>
            <person name="Felfoldi T."/>
        </authorList>
    </citation>
    <scope>NUCLEOTIDE SEQUENCE [LARGE SCALE GENOMIC DNA]</scope>
    <source>
        <strain evidence="18 19">DSM 25667</strain>
    </source>
</reference>
<gene>
    <name evidence="18" type="ORF">H0A62_05045</name>
</gene>
<comment type="caution">
    <text evidence="18">The sequence shown here is derived from an EMBL/GenBank/DDBJ whole genome shotgun (WGS) entry which is preliminary data.</text>
</comment>
<dbReference type="Pfam" id="PF00593">
    <property type="entry name" value="TonB_dep_Rec_b-barrel"/>
    <property type="match status" value="1"/>
</dbReference>
<evidence type="ECO:0000256" key="13">
    <source>
        <dbReference type="ARBA" id="ARBA00023237"/>
    </source>
</evidence>
<organism evidence="18 19">
    <name type="scientific">Pollutimonas harenae</name>
    <dbReference type="NCBI Taxonomy" id="657015"/>
    <lineage>
        <taxon>Bacteria</taxon>
        <taxon>Pseudomonadati</taxon>
        <taxon>Pseudomonadota</taxon>
        <taxon>Betaproteobacteria</taxon>
        <taxon>Burkholderiales</taxon>
        <taxon>Alcaligenaceae</taxon>
        <taxon>Pollutimonas</taxon>
    </lineage>
</organism>
<dbReference type="PANTHER" id="PTHR32552">
    <property type="entry name" value="FERRICHROME IRON RECEPTOR-RELATED"/>
    <property type="match status" value="1"/>
</dbReference>
<evidence type="ECO:0000313" key="18">
    <source>
        <dbReference type="EMBL" id="NYT84964.1"/>
    </source>
</evidence>
<evidence type="ECO:0000256" key="4">
    <source>
        <dbReference type="ARBA" id="ARBA00022452"/>
    </source>
</evidence>
<feature type="domain" description="TonB-dependent receptor-like beta-barrel" evidence="16">
    <location>
        <begin position="188"/>
        <end position="657"/>
    </location>
</feature>
<dbReference type="EMBL" id="JACCEV010000001">
    <property type="protein sequence ID" value="NYT84964.1"/>
    <property type="molecule type" value="Genomic_DNA"/>
</dbReference>
<dbReference type="PROSITE" id="PS52016">
    <property type="entry name" value="TONB_DEPENDENT_REC_3"/>
    <property type="match status" value="1"/>
</dbReference>
<evidence type="ECO:0000256" key="12">
    <source>
        <dbReference type="ARBA" id="ARBA00023170"/>
    </source>
</evidence>
<keyword evidence="13 14" id="KW-0998">Cell outer membrane</keyword>
<evidence type="ECO:0000256" key="15">
    <source>
        <dbReference type="RuleBase" id="RU003357"/>
    </source>
</evidence>
<dbReference type="Gene3D" id="2.40.170.20">
    <property type="entry name" value="TonB-dependent receptor, beta-barrel domain"/>
    <property type="match status" value="1"/>
</dbReference>
<keyword evidence="5" id="KW-0410">Iron transport</keyword>
<comment type="similarity">
    <text evidence="2 14 15">Belongs to the TonB-dependent receptor family.</text>
</comment>
<dbReference type="InterPro" id="IPR012910">
    <property type="entry name" value="Plug_dom"/>
</dbReference>
<proteinExistence type="inferred from homology"/>
<evidence type="ECO:0000256" key="10">
    <source>
        <dbReference type="ARBA" id="ARBA00023077"/>
    </source>
</evidence>
<accession>A0A853H4A8</accession>
<dbReference type="GO" id="GO:0015344">
    <property type="term" value="F:siderophore uptake transmembrane transporter activity"/>
    <property type="evidence" value="ECO:0007669"/>
    <property type="project" value="TreeGrafter"/>
</dbReference>
<comment type="subcellular location">
    <subcellularLocation>
        <location evidence="1 14">Cell outer membrane</location>
        <topology evidence="1 14">Multi-pass membrane protein</topology>
    </subcellularLocation>
</comment>
<evidence type="ECO:0000256" key="6">
    <source>
        <dbReference type="ARBA" id="ARBA00022692"/>
    </source>
</evidence>
<evidence type="ECO:0000256" key="9">
    <source>
        <dbReference type="ARBA" id="ARBA00023065"/>
    </source>
</evidence>
<feature type="domain" description="TonB-dependent receptor plug" evidence="17">
    <location>
        <begin position="55"/>
        <end position="164"/>
    </location>
</feature>
<dbReference type="OrthoDB" id="7176844at2"/>
<dbReference type="InterPro" id="IPR037066">
    <property type="entry name" value="Plug_dom_sf"/>
</dbReference>
<dbReference type="Proteomes" id="UP000554144">
    <property type="component" value="Unassembled WGS sequence"/>
</dbReference>
<sequence length="697" mass="75964">MTLRASLVYSVLLAAITPVQKTAWAQAGSAAELPAVLVTPSAEVQALSEAYAKRSAAPGHISVIPIESYSDGTVLGMSDALSRTPGVYTQNPSGQISARISIRGSGITSPSGTRGVRLLRDGLPLGRTDDVGDSIYTDPLAADFIEVLRGANAMQYGVATLGGAVNLVSPTGYTRSGFRARLEGGAYGYKSGRLEGGWTGTDGWDAYASVSSTRSDGYRAHSDYKLSRFYGNVGYQFSDVSKGRLHVTQEYYRVTMPGALTYDQLQDDPQQANAASEMVDAHIRTTPRWHLAYVHDIALSPDNTLAVGLFHTGTKFSSWGTASQINYDAIDYGMSLRQEIKSHWAGHDNRIVWGGSYSRGDDHNRSYWPDMSSVSPFAPPEGSPQADLDTSRSQAELFFENHYALTPALTWVAGAQMVWAQRSTDNEVSPLARSFFANGQATARYKGFSPKLGLVWNSTPTTQWYANLSRSFEPPSAVAFFSPDGILDAQRATTFEIGTRGGTDALRWDVALYHAKVRDELIETYLPGNVGITVAHNAPRTIHQGLEAGLKGEVNLGTVPGRLEWALAYTFNDFRFSDDSVYGNNALPGIPRHVGRLDLIYRHPQGYYAGPGLELGSGWDVDQANTEQAPGYGLLHFRAGYDSPDERFRLYIDMRNLLDKTYVASTDYVVDARKLASKALYTPGLGRSVFMGVELTY</sequence>
<dbReference type="Gene3D" id="2.170.130.10">
    <property type="entry name" value="TonB-dependent receptor, plug domain"/>
    <property type="match status" value="1"/>
</dbReference>
<dbReference type="InterPro" id="IPR000531">
    <property type="entry name" value="Beta-barrel_TonB"/>
</dbReference>
<dbReference type="SUPFAM" id="SSF56935">
    <property type="entry name" value="Porins"/>
    <property type="match status" value="1"/>
</dbReference>
<evidence type="ECO:0000256" key="3">
    <source>
        <dbReference type="ARBA" id="ARBA00022448"/>
    </source>
</evidence>
<keyword evidence="19" id="KW-1185">Reference proteome</keyword>